<dbReference type="Pfam" id="PF05707">
    <property type="entry name" value="Zot"/>
    <property type="match status" value="1"/>
</dbReference>
<sequence>MIYLITGSPGTGKTSKVVSMILKNEDGLFKYTADDGTVLDRPLYFCHIDGLDAAKFKAHELTEQQIQSAPLKEIVPTGSVVIVDEADYTYPVRSAGKPVPEYIQTLKELRHEGFTLILMTQHPSMLDVYLRNLVGKHIHLQRLQIGTKQYEFMSCETNLSAAALKSADVSTFYKPDKKAFKYYKSATMHVKFKRRLHWIFYALPVIVIFLLYFLVPFLSKVNGVSESSDPVPVVASEPVSALEPVPFAASVPEFTQAYYQPRVPDMPETAPIYDDVRKVAAMEYPVACVDSDKACNCYTEQGTLIKTMSVDACQEFIQLGRFNPYKQKQPERVRPLNTRPDPARDSPSVLSLGGQPQQNLMYDGYNDSRPDMQSGAVVGN</sequence>
<keyword evidence="2" id="KW-1133">Transmembrane helix</keyword>
<dbReference type="AlphaFoldDB" id="A0A3N4MTI4"/>
<dbReference type="InterPro" id="IPR027417">
    <property type="entry name" value="P-loop_NTPase"/>
</dbReference>
<keyword evidence="5" id="KW-1185">Reference proteome</keyword>
<keyword evidence="2" id="KW-0472">Membrane</keyword>
<dbReference type="Gene3D" id="3.40.50.300">
    <property type="entry name" value="P-loop containing nucleotide triphosphate hydrolases"/>
    <property type="match status" value="1"/>
</dbReference>
<keyword evidence="2" id="KW-0812">Transmembrane</keyword>
<evidence type="ECO:0000313" key="4">
    <source>
        <dbReference type="EMBL" id="RPD83060.1"/>
    </source>
</evidence>
<dbReference type="Proteomes" id="UP000272412">
    <property type="component" value="Unassembled WGS sequence"/>
</dbReference>
<gene>
    <name evidence="4" type="ORF">EGK74_13630</name>
</gene>
<proteinExistence type="predicted"/>
<reference evidence="4 5" key="1">
    <citation type="submission" date="2018-11" db="EMBL/GenBank/DDBJ databases">
        <title>Neisseria weixii sp. nov. isolated from the rectal contents of plateau pika (Ochotona cruzoniae).</title>
        <authorList>
            <person name="Zhang G."/>
        </authorList>
    </citation>
    <scope>NUCLEOTIDE SEQUENCE [LARGE SCALE GENOMIC DNA]</scope>
    <source>
        <strain evidence="4 5">10009</strain>
    </source>
</reference>
<organism evidence="4 5">
    <name type="scientific">Neisseria weixii</name>
    <dbReference type="NCBI Taxonomy" id="1853276"/>
    <lineage>
        <taxon>Bacteria</taxon>
        <taxon>Pseudomonadati</taxon>
        <taxon>Pseudomonadota</taxon>
        <taxon>Betaproteobacteria</taxon>
        <taxon>Neisseriales</taxon>
        <taxon>Neisseriaceae</taxon>
        <taxon>Neisseria</taxon>
    </lineage>
</organism>
<feature type="region of interest" description="Disordered" evidence="1">
    <location>
        <begin position="327"/>
        <end position="380"/>
    </location>
</feature>
<feature type="transmembrane region" description="Helical" evidence="2">
    <location>
        <begin position="198"/>
        <end position="218"/>
    </location>
</feature>
<dbReference type="InterPro" id="IPR008900">
    <property type="entry name" value="Zot_N"/>
</dbReference>
<dbReference type="RefSeq" id="WP_123804736.1">
    <property type="nucleotide sequence ID" value="NZ_RPFL01000088.1"/>
</dbReference>
<evidence type="ECO:0000259" key="3">
    <source>
        <dbReference type="Pfam" id="PF05707"/>
    </source>
</evidence>
<dbReference type="SUPFAM" id="SSF52540">
    <property type="entry name" value="P-loop containing nucleoside triphosphate hydrolases"/>
    <property type="match status" value="1"/>
</dbReference>
<protein>
    <submittedName>
        <fullName evidence="4">AAA family ATPase</fullName>
    </submittedName>
</protein>
<dbReference type="OrthoDB" id="8809170at2"/>
<evidence type="ECO:0000256" key="1">
    <source>
        <dbReference type="SAM" id="MobiDB-lite"/>
    </source>
</evidence>
<feature type="domain" description="Zona occludens toxin N-terminal" evidence="3">
    <location>
        <begin position="1"/>
        <end position="189"/>
    </location>
</feature>
<evidence type="ECO:0000256" key="2">
    <source>
        <dbReference type="SAM" id="Phobius"/>
    </source>
</evidence>
<accession>A0A3N4MTI4</accession>
<comment type="caution">
    <text evidence="4">The sequence shown here is derived from an EMBL/GenBank/DDBJ whole genome shotgun (WGS) entry which is preliminary data.</text>
</comment>
<dbReference type="EMBL" id="RPFL01000088">
    <property type="protein sequence ID" value="RPD83060.1"/>
    <property type="molecule type" value="Genomic_DNA"/>
</dbReference>
<name>A0A3N4MTI4_9NEIS</name>
<evidence type="ECO:0000313" key="5">
    <source>
        <dbReference type="Proteomes" id="UP000272412"/>
    </source>
</evidence>